<dbReference type="OrthoDB" id="282600at2"/>
<evidence type="ECO:0000256" key="1">
    <source>
        <dbReference type="SAM" id="MobiDB-lite"/>
    </source>
</evidence>
<feature type="domain" description="DUF11" evidence="2">
    <location>
        <begin position="840"/>
        <end position="922"/>
    </location>
</feature>
<dbReference type="InterPro" id="IPR013783">
    <property type="entry name" value="Ig-like_fold"/>
</dbReference>
<dbReference type="Gene3D" id="2.60.40.10">
    <property type="entry name" value="Immunoglobulins"/>
    <property type="match status" value="2"/>
</dbReference>
<dbReference type="InParanoid" id="A0A517SAY8"/>
<dbReference type="NCBIfam" id="TIGR01451">
    <property type="entry name" value="B_ant_repeat"/>
    <property type="match status" value="3"/>
</dbReference>
<feature type="region of interest" description="Disordered" evidence="1">
    <location>
        <begin position="88"/>
        <end position="478"/>
    </location>
</feature>
<dbReference type="RefSeq" id="WP_145028371.1">
    <property type="nucleotide sequence ID" value="NZ_CP036271.1"/>
</dbReference>
<dbReference type="InterPro" id="IPR047589">
    <property type="entry name" value="DUF11_rpt"/>
</dbReference>
<reference evidence="3 4" key="1">
    <citation type="submission" date="2019-02" db="EMBL/GenBank/DDBJ databases">
        <title>Deep-cultivation of Planctomycetes and their phenomic and genomic characterization uncovers novel biology.</title>
        <authorList>
            <person name="Wiegand S."/>
            <person name="Jogler M."/>
            <person name="Boedeker C."/>
            <person name="Pinto D."/>
            <person name="Vollmers J."/>
            <person name="Rivas-Marin E."/>
            <person name="Kohn T."/>
            <person name="Peeters S.H."/>
            <person name="Heuer A."/>
            <person name="Rast P."/>
            <person name="Oberbeckmann S."/>
            <person name="Bunk B."/>
            <person name="Jeske O."/>
            <person name="Meyerdierks A."/>
            <person name="Storesund J.E."/>
            <person name="Kallscheuer N."/>
            <person name="Luecker S."/>
            <person name="Lage O.M."/>
            <person name="Pohl T."/>
            <person name="Merkel B.J."/>
            <person name="Hornburger P."/>
            <person name="Mueller R.-W."/>
            <person name="Bruemmer F."/>
            <person name="Labrenz M."/>
            <person name="Spormann A.M."/>
            <person name="Op den Camp H."/>
            <person name="Overmann J."/>
            <person name="Amann R."/>
            <person name="Jetten M.S.M."/>
            <person name="Mascher T."/>
            <person name="Medema M.H."/>
            <person name="Devos D.P."/>
            <person name="Kaster A.-K."/>
            <person name="Ovreas L."/>
            <person name="Rohde M."/>
            <person name="Galperin M.Y."/>
            <person name="Jogler C."/>
        </authorList>
    </citation>
    <scope>NUCLEOTIDE SEQUENCE [LARGE SCALE GENOMIC DNA]</scope>
    <source>
        <strain evidence="3 4">Pan44</strain>
    </source>
</reference>
<feature type="compositionally biased region" description="Low complexity" evidence="1">
    <location>
        <begin position="206"/>
        <end position="222"/>
    </location>
</feature>
<keyword evidence="4" id="KW-1185">Reference proteome</keyword>
<name>A0A517SAY8_9PLAN</name>
<dbReference type="KEGG" id="ccos:Pan44_13000"/>
<protein>
    <submittedName>
        <fullName evidence="3">Large cysteine-rich periplasmic protein OmcB</fullName>
    </submittedName>
</protein>
<dbReference type="EMBL" id="CP036271">
    <property type="protein sequence ID" value="QDT53284.1"/>
    <property type="molecule type" value="Genomic_DNA"/>
</dbReference>
<dbReference type="InterPro" id="IPR001434">
    <property type="entry name" value="OmcB-like_DUF11"/>
</dbReference>
<proteinExistence type="predicted"/>
<sequence length="971" mass="101260">MSMMLWKTLALGGVIGVGSVVVVQAKRGLDDGAATAGTTKPAEEEFELLDPETGLETSFEGALDAAPPKKLAERAQAEPLAALAAVSPDDNPFGGEPSPAEVAQASAEKVPDDNPFASGTATLADAQEEPASTVTLDEQAGEKFALLDGAAPPTAPEQSEPNPFDPAPAAEPTQPLKKLSPGNDGPVLMTPPADDNPFSQFVRTQTETAESVTAETSTTEVEPGAPQFDAAPAVDAQPPLRTREPAASLPIELPPATLNPEASGFTRERREPAPQVEPAIASPQDAGLAPTPAPGLPEVARENAPGRVRVAEAELPAPGPEVAPDSLPPFPPLNLTGGEATTRSDSPPSDISSIPQSARPLVNEPDSSIPTDRTIPNEAPPTQDSKGGFGIENSFPARPAPDTFNPDESPTARPQQQPANTFPVEQGQPQGSPFDPLPASSIPTSPANSLPANPPASLPTTPAPTTPAPVTPAPAAQPDLSGAAVLDRNVAIGPAQPQLTIVKQAPSEAVVGQDLEYSILVKNIGRSAAHNVVVEDLIPRGSKCTGTIPKAESQLEKKNLIWKLGTLAAGAEQLIRVRITPTDAGEIGSVATVSFSAAVAAKTVIVEPKATLLVTGPRDAVVGEPAQYKFTITNNGPIDLKGVFVRTVLPGQGLTHPGGNDLEYELGDLPRGKSREVSLAMTPSQQGDWSFDSMVTLNGRELSKHQSALHVVGARLTVVRTGPTKRFVGRSATYSNTVSNNSAQTLMNVNVVESLPMGLDPSGQLSKDVRWDPARRTLTWTIPQLAPGQSVDLPCTVTPKTAGALQGQIVARDASGNHAEIATALEVAGFSSLVVDGGHDGRPVAVGDQVSFRFSVKNRGTAAAEQVVAMFDLPQEVEFISAQGPGNAKFERTGQLIVFDPVPNVLVNGELTYDVVVQAKTATSPNAHPRIRVSLNSTQLPADHPLEQEQQLVIYGDDEEMQPVQRVSGTR</sequence>
<organism evidence="3 4">
    <name type="scientific">Caulifigura coniformis</name>
    <dbReference type="NCBI Taxonomy" id="2527983"/>
    <lineage>
        <taxon>Bacteria</taxon>
        <taxon>Pseudomonadati</taxon>
        <taxon>Planctomycetota</taxon>
        <taxon>Planctomycetia</taxon>
        <taxon>Planctomycetales</taxon>
        <taxon>Planctomycetaceae</taxon>
        <taxon>Caulifigura</taxon>
    </lineage>
</organism>
<evidence type="ECO:0000259" key="2">
    <source>
        <dbReference type="Pfam" id="PF01345"/>
    </source>
</evidence>
<dbReference type="InterPro" id="IPR051172">
    <property type="entry name" value="Chlamydia_OmcB"/>
</dbReference>
<feature type="domain" description="DUF11" evidence="2">
    <location>
        <begin position="499"/>
        <end position="594"/>
    </location>
</feature>
<dbReference type="PANTHER" id="PTHR34819:SF3">
    <property type="entry name" value="CELL SURFACE PROTEIN"/>
    <property type="match status" value="1"/>
</dbReference>
<feature type="compositionally biased region" description="Pro residues" evidence="1">
    <location>
        <begin position="452"/>
        <end position="472"/>
    </location>
</feature>
<accession>A0A517SAY8</accession>
<feature type="compositionally biased region" description="Polar residues" evidence="1">
    <location>
        <begin position="406"/>
        <end position="420"/>
    </location>
</feature>
<feature type="domain" description="DUF11" evidence="2">
    <location>
        <begin position="723"/>
        <end position="807"/>
    </location>
</feature>
<evidence type="ECO:0000313" key="3">
    <source>
        <dbReference type="EMBL" id="QDT53284.1"/>
    </source>
</evidence>
<evidence type="ECO:0000313" key="4">
    <source>
        <dbReference type="Proteomes" id="UP000315700"/>
    </source>
</evidence>
<gene>
    <name evidence="3" type="primary">omcB_1</name>
    <name evidence="3" type="ORF">Pan44_13000</name>
</gene>
<dbReference type="AlphaFoldDB" id="A0A517SAY8"/>
<dbReference type="Pfam" id="PF01345">
    <property type="entry name" value="DUF11"/>
    <property type="match status" value="3"/>
</dbReference>
<feature type="compositionally biased region" description="Low complexity" evidence="1">
    <location>
        <begin position="344"/>
        <end position="355"/>
    </location>
</feature>
<dbReference type="PANTHER" id="PTHR34819">
    <property type="entry name" value="LARGE CYSTEINE-RICH PERIPLASMIC PROTEIN OMCB"/>
    <property type="match status" value="1"/>
</dbReference>
<dbReference type="Proteomes" id="UP000315700">
    <property type="component" value="Chromosome"/>
</dbReference>
<feature type="compositionally biased region" description="Pro residues" evidence="1">
    <location>
        <begin position="317"/>
        <end position="332"/>
    </location>
</feature>